<feature type="region of interest" description="N-terminal hotdog fold" evidence="9">
    <location>
        <begin position="3034"/>
        <end position="3156"/>
    </location>
</feature>
<evidence type="ECO:0000259" key="11">
    <source>
        <dbReference type="PROSITE" id="PS52004"/>
    </source>
</evidence>
<feature type="domain" description="Carrier" evidence="10">
    <location>
        <begin position="4799"/>
        <end position="4874"/>
    </location>
</feature>
<dbReference type="InterPro" id="IPR013154">
    <property type="entry name" value="ADH-like_N"/>
</dbReference>
<dbReference type="Gene3D" id="3.10.129.110">
    <property type="entry name" value="Polyketide synthase dehydratase"/>
    <property type="match status" value="2"/>
</dbReference>
<dbReference type="CDD" id="cd00833">
    <property type="entry name" value="PKS"/>
    <property type="match status" value="3"/>
</dbReference>
<dbReference type="Pfam" id="PF14765">
    <property type="entry name" value="PS-DH"/>
    <property type="match status" value="2"/>
</dbReference>
<feature type="region of interest" description="C-terminal hotdog fold" evidence="9">
    <location>
        <begin position="3170"/>
        <end position="3313"/>
    </location>
</feature>
<feature type="domain" description="Ketosynthase family 3 (KS3)" evidence="11">
    <location>
        <begin position="3906"/>
        <end position="4333"/>
    </location>
</feature>
<comment type="cofactor">
    <cofactor evidence="1">
        <name>pantetheine 4'-phosphate</name>
        <dbReference type="ChEBI" id="CHEBI:47942"/>
    </cofactor>
</comment>
<evidence type="ECO:0000313" key="13">
    <source>
        <dbReference type="EMBL" id="MDQ0936674.1"/>
    </source>
</evidence>
<feature type="domain" description="Ketosynthase family 3 (KS3)" evidence="11">
    <location>
        <begin position="2134"/>
        <end position="2556"/>
    </location>
</feature>
<dbReference type="CDD" id="cd08956">
    <property type="entry name" value="KR_3_FAS_SDR_x"/>
    <property type="match status" value="2"/>
</dbReference>
<evidence type="ECO:0000256" key="8">
    <source>
        <dbReference type="ARBA" id="ARBA00023315"/>
    </source>
</evidence>
<dbReference type="InterPro" id="IPR016036">
    <property type="entry name" value="Malonyl_transacylase_ACP-bd"/>
</dbReference>
<proteinExistence type="predicted"/>
<evidence type="ECO:0000256" key="4">
    <source>
        <dbReference type="ARBA" id="ARBA00022553"/>
    </source>
</evidence>
<dbReference type="Gene3D" id="3.30.70.3290">
    <property type="match status" value="3"/>
</dbReference>
<dbReference type="InterPro" id="IPR041618">
    <property type="entry name" value="PKS_DE"/>
</dbReference>
<evidence type="ECO:0000256" key="6">
    <source>
        <dbReference type="ARBA" id="ARBA00023194"/>
    </source>
</evidence>
<dbReference type="SMART" id="SM00826">
    <property type="entry name" value="PKS_DH"/>
    <property type="match status" value="2"/>
</dbReference>
<dbReference type="InterPro" id="IPR001227">
    <property type="entry name" value="Ac_transferase_dom_sf"/>
</dbReference>
<dbReference type="Gene3D" id="1.10.1200.10">
    <property type="entry name" value="ACP-like"/>
    <property type="match status" value="3"/>
</dbReference>
<dbReference type="RefSeq" id="WP_307630046.1">
    <property type="nucleotide sequence ID" value="NZ_JAUSZS010000008.1"/>
</dbReference>
<evidence type="ECO:0000256" key="1">
    <source>
        <dbReference type="ARBA" id="ARBA00001957"/>
    </source>
</evidence>
<feature type="active site" description="Proton acceptor; for dehydratase activity" evidence="9">
    <location>
        <position position="3066"/>
    </location>
</feature>
<dbReference type="PROSITE" id="PS01162">
    <property type="entry name" value="QOR_ZETA_CRYSTAL"/>
    <property type="match status" value="1"/>
</dbReference>
<dbReference type="SUPFAM" id="SSF47336">
    <property type="entry name" value="ACP-like"/>
    <property type="match status" value="3"/>
</dbReference>
<dbReference type="InterPro" id="IPR036291">
    <property type="entry name" value="NAD(P)-bd_dom_sf"/>
</dbReference>
<keyword evidence="14" id="KW-1185">Reference proteome</keyword>
<dbReference type="PANTHER" id="PTHR43775">
    <property type="entry name" value="FATTY ACID SYNTHASE"/>
    <property type="match status" value="1"/>
</dbReference>
<dbReference type="Pfam" id="PF18369">
    <property type="entry name" value="PKS_DE"/>
    <property type="match status" value="1"/>
</dbReference>
<feature type="domain" description="Carrier" evidence="10">
    <location>
        <begin position="3811"/>
        <end position="3886"/>
    </location>
</feature>
<dbReference type="InterPro" id="IPR050091">
    <property type="entry name" value="PKS_NRPS_Biosynth_Enz"/>
</dbReference>
<dbReference type="InterPro" id="IPR049551">
    <property type="entry name" value="PKS_DH_C"/>
</dbReference>
<evidence type="ECO:0000256" key="7">
    <source>
        <dbReference type="ARBA" id="ARBA00023268"/>
    </source>
</evidence>
<dbReference type="SUPFAM" id="SSF51735">
    <property type="entry name" value="NAD(P)-binding Rossmann-fold domains"/>
    <property type="match status" value="5"/>
</dbReference>
<keyword evidence="6" id="KW-0045">Antibiotic biosynthesis</keyword>
<dbReference type="SUPFAM" id="SSF50129">
    <property type="entry name" value="GroES-like"/>
    <property type="match status" value="1"/>
</dbReference>
<keyword evidence="5" id="KW-0808">Transferase</keyword>
<dbReference type="SMART" id="SM00823">
    <property type="entry name" value="PKS_PP"/>
    <property type="match status" value="3"/>
</dbReference>
<dbReference type="Gene3D" id="3.40.50.11460">
    <property type="match status" value="1"/>
</dbReference>
<dbReference type="Gene3D" id="3.90.180.10">
    <property type="entry name" value="Medium-chain alcohol dehydrogenases, catalytic domain"/>
    <property type="match status" value="1"/>
</dbReference>
<evidence type="ECO:0000256" key="9">
    <source>
        <dbReference type="PROSITE-ProRule" id="PRU01363"/>
    </source>
</evidence>
<protein>
    <submittedName>
        <fullName evidence="13">Acyl transferase domain-containing protein/NADPH:quinone reductase-like Zn-dependent oxidoreductase/short-subunit dehydrogenase/acyl carrier protein</fullName>
    </submittedName>
</protein>
<dbReference type="PROSITE" id="PS00606">
    <property type="entry name" value="KS3_1"/>
    <property type="match status" value="3"/>
</dbReference>
<dbReference type="InterPro" id="IPR036736">
    <property type="entry name" value="ACP-like_sf"/>
</dbReference>
<dbReference type="EMBL" id="JAUSZS010000008">
    <property type="protein sequence ID" value="MDQ0936674.1"/>
    <property type="molecule type" value="Genomic_DNA"/>
</dbReference>
<gene>
    <name evidence="13" type="ORF">QFZ49_006649</name>
</gene>
<dbReference type="SMART" id="SM01294">
    <property type="entry name" value="PKS_PP_betabranch"/>
    <property type="match status" value="2"/>
</dbReference>
<sequence>MTGTPDKLLEALRASVKETERLRQRNRLLVEASSAPVAIVGMSCRLPGGVTTPEELWELLGAGGDAISGFPTDRGWDTESVYDPDPDHQGTSYVVEGGFLDGAADFDAGLFGISPREALAMDPQQRLLLESSWEALERAGVTPASLRGSTTGVFVGVAPTDYVGHPGLRSVEGIEGHLTTGGAASVMSGRISYLLGLQGPAVSIDTACSSSLVALHIAAQAVRSGECSLALVGGVTVMASPLGFIGFSRQRGLAEDGRCKAFSAQADGMGMGEGVGMLVLERLSDAQRNGHPVLAVVRGSAVNQDGASNGMTAPNGPSQQRVIRAALANAHVAATDVDVVEAHGTGTALGDPIEAQALLATYGQDRPEDRPLWLGSVKSNIGHPQQAAGVAGVIKMVLALQHERLPRTLYADEPSPHIDWTEGHVRLLTEARPWQPGERPRRAGVSSFGISGTNAHVILEEAPAAEPVESSGEPEPTTAPVAPVVSGADAWLVSSRSAAGLAGQADRLREWVTARPELEPADVAWSLATSRSVFEHRAVVLGAEGLECLAGGVASGDVVSGVARSGVRPVFVFPGQGSQWLGMGRELAVVSPVFAARLAECAAALAPHVEWSLMDVLAGVEGAPVLEAADVVQPVLWAVMVSLAAVWEAAGVVPDAVVGHSQGEIAAATVAGMLSLEDGARVVALRSRSLKVLAGAGGMLSVAASAEAVQGRLGERLSLAAVNGPAAVVVSGEPQALEELKAQFEAEGVRARMVAVDYASHGPQVDRLEAEIREVLAGISPRRGRVPMVSAMSGETLTGEELDAGYWYDSLRNTVHFDPAVRTLAGQGHQVFIEVSPHPVLTGAITDTLEEVAEVGAVPGAVCGTLRRDDDSAARIVTSLAEAWTQGASVDWTKVLPAAQSVELPTYAFQHERYWPKAVMASGGDASSLGLGSLAHPLLSAVVELADGAGVVCTGRLSVRTHPWLADHRVGGVILLPGTGFVELAVQAGDQVGCGVLEELTLQAPLVVPDGGAGVQVQVAVGSEEAGGRRSVEVYSRTDGAGETWIRHATGVLASTGRAVDAGEEFTVWPPRGANAVDVSGMYQALAAASYEYGPVFQGLKAVWRRDGDVFAEVALAQDEASQATAFGLHPALLDAVLQAGALAEAPGGAAQDDAGEVRLPFAWTGVELHATGASVLRARIRRDAQGSLSFTAVDVAGAPVVSVASLITRAVTAEQLRSTGTESGLADALFAMDWVPVPESAPAVPAGEWALIGADRFGLVEALAGTGVQVRPFADLAELAESAEFAPGVVLACAGTGRPNGADAARAAQEATGEALAMVQHWLGEERFEEARLVVVTRGGVAASGGEGVVDLAAAAARGLLRSAQSENPGRIVLADLSADGADDRSAALLPSVLDSGEPELALRDAVAYGRRLTRPSGDLVAPEGAWRLTPDETASLEGLRLAVAADVDGPLPDGWVRIAVRAAGLNFKDVLISLGMYPGGGVLGSEVAGVVAETGPGVDGLTVGDRVMGVAAGGFGPLAVTDARQVVRIPDGWSFTDAASVPVAFMTAWYALVELAGVRAGQRVLIHAGAGGVGMAAVQIARHLGAEVFATASPVKWPVLERMGLDAGHIASSRDGGFEEAFTAVTGGAGVDVVVNSLAGELIDASLRLLPRGGAFVEMGATDLRDADTVAAEHPGVTYRPFNLAEAGPEGLGEMLGRISALMAEGALSLLPVRAWDVRRAREAFRFMSQARHTGKMVLTIPSAPHTGAASALVTGGTGTLGALVARHLVDTGRADSVVLTSRSGAGAPGVAELAARLAESGASVHVAACDAADREALATLLAGIPAEAPLRTVIHTAGVLDDGTIGSLTADRVASVMRPKADGAWHLHELTRHLDLDHFALFSSGSSAFSSPGQGNYVAANAFLDALATRRRADGLPASSLAWGLWADTSALTGQLTEAERARMNRGGAVALSAEEGLALLDAALARDEAVLVPARWDIAGMRAQAARSADVPPLWRALVGAGTGRRAAASGSTGAGADSLRRQLAGMAEQDRQRMLMDLVRTHAAAVLGHAAVDAIAPARAFTDLGFDSLTAVEMRNRLTGVTGLRLPATLVFDYPNPIALAAHLRAELVGDGTRLAALPPVRATTATDDEPIAIVGMACRFPGDADDPEAFWQLLASGKDAISSFPDDRGWDEGLYDPDPDKEGTVYTRSGGFISDARGFDADFFGISPREALAMDPQQRLLLEVSWEALERAGIDPDTLRGSQSGVFVGGFASSYGLGVAAGAEGHATTGFATSVMSGRVSYTLGLEGPALTVDTACSSSLVALHLAVQALRGGECTMALAGGSTVIASPEGIIGFSRQRGLAEDGRCKAFSAQADGMGFAEGAGMLVVERLSDARRNGHPVLAVVRGSAVNQDGASNGLTAPNGPSQQRVIRAALADARLTPADVDVVEAHGTGTTLGDPIEAQALLATYGQDRPEDRPLWLGSVKSNIGHTQAAAGVAGVMKLVLALQQGELPPTLHADEPSPHIDWSAGEVSLLTEPVEWPAGERVRRGGVSSFGISGTNAHVILEEAPAAEPVESSGEPEPTTAPVAPVVSGADAWLVSSRSAAGLAGQAGRLREWVTDRPELEPADVAWSLATSRSVFEHRAVVLGAEGLECLAGGVASGDVVSGVARSGVRPVFVFPGQGSQWLGMGRELAVVSPVFAARLAECAAALAPHVEWSLMDVLAGVEGAPVLEAADVVQPVLWAVMVSLAAVWEAAGVVPDAVVGHSQGEIAAATVAGMLSLEDGARVVALRSRSLKVLAGAGGMLSVAASAEAVKSRLGERVALAAVNGPAAVVVSGEPQALEELKAQFEAEGVRARMVAVDYASHGPQVDRLEAEIREVLAGISPRRGRVPMVSAMSGETLTGEELDAGYWYDSLRNTVHFDPAVRTLAEQGHQVFIEVSPHPVLFGAITDTLEEVAGAAGPGAVPGAACGTLRRDDDSAARIVTSLAEAWVQGASVDWTKVLPAAQSVELPTYAFQHESFWPKAAVAPGGDASSLGLGSLAHPLLSAVVELADGAGVVCTGRLSVRSHPWLADHRVGGVILLPGTGFVELAVQAGDQVGCGVLEELTLQAPLVVPESGGVQVQVVVASADDGRRSVEVYSRTDGAGEAWVQHAEGVLASTGRAVDAGEEFAVWPPRGASAVDVSGMYQALESSYQYGPVFQGLKAVWRRDGDVFAEVALPESVVQEAGAFVLHPALLDAVLQASGLAEAPGGAAQDDAGEVRLPFAWTGVELHATGATVLRARIRRDAQGSLTLAAVDAAGAPVVSVASLITRAVTAEQLRSAGTESGLADALFAVEWTPLAESDAPVGEWALIGADRFGLVEALAGTGVQVRPFAGLAELSAAAEAREIDPQAVLVCAGETDAADGDAARAARYATGEALALAQDWLVEERLESARLVVVTRGGVAASAGERVTDLAAAAARGLWCSAQAENPDRIVLVDLPADGADDRSAALLPSVLDSGEPELALRDAVAYGRRLKRASVARASVEHPDGPRVAPSVLVTGGTGTLGGLVARHLVTTGRADGVVLTSRSGPAAADVPALAAELAGLGAAVDVVACDAADRDALASVLAAIPAERPLRSVVHAAGVLDDGVIAALTPERLDTVMRPKADAAWHLHELTRDLDLDHFVLFSSAAATFGVAGQGNYVAANAFLDALAVERRAAGLPGTSLAWGLWADTSALTGQLTEAARSRMSRVGALSAAEGLALFDVSVARDEAVLVPVRMDLADLRARAARSGEIPALWRTLGGAPARRGAASGSPGADSLRRQLAALPPADADEMLLDLVRAQVAAVLGHASGDAVEPGRTFNDLGFDSLTAVQLRNRLGTATGLRLPATLVFDYPNPIALAAHLSDKLGGGTGASAAAAQPVAVSAADEPIAIVGLSCRFPGGVDGPEDLWRLLAEGRDAVTEFPADRGWDLDGLYDPDAGHLGTSYTRAGGFLDDASAFDAAFFGISPKEALAMDPQQRLLLELSWEAFERSGIDPASLRGSRTGVFMGGYTSGYELSVLADPGSEVEGHLMTGIATSILSGRVAYTLGLEGPTMTIDTACSSALVALHLAAQALRSGECSLAVAGGVTVMATPGTFVEFSRQRGLAPDGRCKAFAADADGTGFAEGAGLLVVERLSDARRNGHHVLAVLRGSAINQDGASNGMTAPNGPSQQRVIRAALANAGLRADEVDAVEAHGTGTTLGDPIEAQALLATYGQDRPQERPAWLGTVKSNIGHTQAAAGAAGVIKMVLALQHGLLPATLHVGAPSPHIDWAEGHVRLLTEARPWQPGERPRRAGVSSFGISGTNAHVVLEEAPAPEPSEAPGPTPAVVPWVLAGRTGEALRAQAARLREFLADRPDLDPADIGRSLATTRTAFDHRAVVLGEDRDSLLVGLSLAAAGVPDRNVLIGSAKGESKALFFFPGDTADEASGDASGWLASAARLLDESPVFAASMAECAMALAPFTDWKLNETVRAGAPDGRPEVRGPVQWAVMVSLAALWRSAGVRPAAVAGHGVGEIAAAQVAGVLSLADAAKVAVLTSRSAGAPDPAGLAGIEPRPQDVPVFSGRDAAWLDGTAMGAAHWSSPPRPVPPAAELAEALAGGGYGLCVEAGPALASTTGLGRAPASGVAVVATLRGDGAGLGAVTAALAAAHVRGAAVDWTSVLGDGRHVDLPTYAFQRERFWPAPPRPATPPAAVTPGEDRFWSAVEGGDLTALASVLGLNEPLREDMPLGAVLAGLTEWRRREREEGRSDGSAGDETSADLLGWLRRLLDLPSEERPALLVDLLCEQFAVLLGYETADRIRPDADVFELGMTSMTAVQLRVTLIRQLGVHPPEGFAYDYYSPAALADFLSGLLPASLANADPGSEDF</sequence>
<feature type="region of interest" description="N-terminal hotdog fold" evidence="9">
    <location>
        <begin position="936"/>
        <end position="1060"/>
    </location>
</feature>
<dbReference type="InterPro" id="IPR002364">
    <property type="entry name" value="Quin_OxRdtase/zeta-crystal_CS"/>
</dbReference>
<feature type="active site" description="Proton donor; for dehydratase activity" evidence="9">
    <location>
        <position position="1135"/>
    </location>
</feature>
<dbReference type="Pfam" id="PF13602">
    <property type="entry name" value="ADH_zinc_N_2"/>
    <property type="match status" value="1"/>
</dbReference>
<dbReference type="InterPro" id="IPR011032">
    <property type="entry name" value="GroES-like_sf"/>
</dbReference>
<evidence type="ECO:0000256" key="3">
    <source>
        <dbReference type="ARBA" id="ARBA00022450"/>
    </source>
</evidence>
<evidence type="ECO:0000259" key="10">
    <source>
        <dbReference type="PROSITE" id="PS50075"/>
    </source>
</evidence>
<dbReference type="InterPro" id="IPR055123">
    <property type="entry name" value="SpnB-like_Rossmann"/>
</dbReference>
<dbReference type="SMART" id="SM00829">
    <property type="entry name" value="PKS_ER"/>
    <property type="match status" value="1"/>
</dbReference>
<evidence type="ECO:0000313" key="14">
    <source>
        <dbReference type="Proteomes" id="UP001223072"/>
    </source>
</evidence>
<dbReference type="PROSITE" id="PS52019">
    <property type="entry name" value="PKS_MFAS_DH"/>
    <property type="match status" value="2"/>
</dbReference>
<dbReference type="InterPro" id="IPR049900">
    <property type="entry name" value="PKS_mFAS_DH"/>
</dbReference>
<accession>A0ABU0RXH3</accession>
<dbReference type="Pfam" id="PF02801">
    <property type="entry name" value="Ketoacyl-synt_C"/>
    <property type="match status" value="3"/>
</dbReference>
<dbReference type="Gene3D" id="6.10.140.1830">
    <property type="match status" value="1"/>
</dbReference>
<dbReference type="SMART" id="SM00825">
    <property type="entry name" value="PKS_KS"/>
    <property type="match status" value="3"/>
</dbReference>
<name>A0ABU0RXH3_9ACTN</name>
<dbReference type="SMART" id="SM00822">
    <property type="entry name" value="PKS_KR"/>
    <property type="match status" value="2"/>
</dbReference>
<keyword evidence="3" id="KW-0596">Phosphopantetheine</keyword>
<dbReference type="InterPro" id="IPR014043">
    <property type="entry name" value="Acyl_transferase_dom"/>
</dbReference>
<feature type="domain" description="PKS/mFAS DH" evidence="12">
    <location>
        <begin position="3034"/>
        <end position="3313"/>
    </location>
</feature>
<dbReference type="Pfam" id="PF16197">
    <property type="entry name" value="KAsynt_C_assoc"/>
    <property type="match status" value="3"/>
</dbReference>
<dbReference type="InterPro" id="IPR015083">
    <property type="entry name" value="NorB/c/GfsB-D-like_docking"/>
</dbReference>
<dbReference type="PROSITE" id="PS50075">
    <property type="entry name" value="CARRIER"/>
    <property type="match status" value="3"/>
</dbReference>
<dbReference type="Pfam" id="PF08659">
    <property type="entry name" value="KR"/>
    <property type="match status" value="2"/>
</dbReference>
<keyword evidence="4" id="KW-0597">Phosphoprotein</keyword>
<dbReference type="Pfam" id="PF00109">
    <property type="entry name" value="ketoacyl-synt"/>
    <property type="match status" value="3"/>
</dbReference>
<reference evidence="13 14" key="1">
    <citation type="submission" date="2023-07" db="EMBL/GenBank/DDBJ databases">
        <title>Comparative genomics of wheat-associated soil bacteria to identify genetic determinants of phenazine resistance.</title>
        <authorList>
            <person name="Mouncey N."/>
        </authorList>
    </citation>
    <scope>NUCLEOTIDE SEQUENCE [LARGE SCALE GENOMIC DNA]</scope>
    <source>
        <strain evidence="13 14">W2I16</strain>
    </source>
</reference>
<feature type="domain" description="PKS/mFAS DH" evidence="12">
    <location>
        <begin position="936"/>
        <end position="1218"/>
    </location>
</feature>
<dbReference type="Pfam" id="PF08990">
    <property type="entry name" value="Docking"/>
    <property type="match status" value="1"/>
</dbReference>
<dbReference type="PROSITE" id="PS00012">
    <property type="entry name" value="PHOSPHOPANTETHEINE"/>
    <property type="match status" value="2"/>
</dbReference>
<evidence type="ECO:0000256" key="5">
    <source>
        <dbReference type="ARBA" id="ARBA00022679"/>
    </source>
</evidence>
<comment type="pathway">
    <text evidence="2">Antibiotic biosynthesis.</text>
</comment>
<dbReference type="Gene3D" id="3.40.50.720">
    <property type="entry name" value="NAD(P)-binding Rossmann-like Domain"/>
    <property type="match status" value="2"/>
</dbReference>
<dbReference type="Pfam" id="PF08240">
    <property type="entry name" value="ADH_N"/>
    <property type="match status" value="1"/>
</dbReference>
<feature type="domain" description="Ketosynthase family 3 (KS3)" evidence="11">
    <location>
        <begin position="34"/>
        <end position="461"/>
    </location>
</feature>
<feature type="domain" description="Carrier" evidence="10">
    <location>
        <begin position="2038"/>
        <end position="2113"/>
    </location>
</feature>
<comment type="caution">
    <text evidence="13">The sequence shown here is derived from an EMBL/GenBank/DDBJ whole genome shotgun (WGS) entry which is preliminary data.</text>
</comment>
<dbReference type="InterPro" id="IPR020841">
    <property type="entry name" value="PKS_Beta-ketoAc_synthase_dom"/>
</dbReference>
<feature type="active site" description="Proton donor; for dehydratase activity" evidence="9">
    <location>
        <position position="3230"/>
    </location>
</feature>
<dbReference type="InterPro" id="IPR049552">
    <property type="entry name" value="PKS_DH_N"/>
</dbReference>
<dbReference type="Pfam" id="PF00550">
    <property type="entry name" value="PP-binding"/>
    <property type="match status" value="3"/>
</dbReference>
<evidence type="ECO:0000259" key="12">
    <source>
        <dbReference type="PROSITE" id="PS52019"/>
    </source>
</evidence>
<dbReference type="InterPro" id="IPR042104">
    <property type="entry name" value="PKS_dehydratase_sf"/>
</dbReference>
<dbReference type="Pfam" id="PF00698">
    <property type="entry name" value="Acyl_transf_1"/>
    <property type="match status" value="3"/>
</dbReference>
<dbReference type="Gene3D" id="3.40.366.10">
    <property type="entry name" value="Malonyl-Coenzyme A Acyl Carrier Protein, domain 2"/>
    <property type="match status" value="3"/>
</dbReference>
<dbReference type="InterPro" id="IPR006162">
    <property type="entry name" value="Ppantetheine_attach_site"/>
</dbReference>
<dbReference type="InterPro" id="IPR009081">
    <property type="entry name" value="PP-bd_ACP"/>
</dbReference>
<dbReference type="SMART" id="SM00827">
    <property type="entry name" value="PKS_AT"/>
    <property type="match status" value="2"/>
</dbReference>
<dbReference type="InterPro" id="IPR014030">
    <property type="entry name" value="Ketoacyl_synth_N"/>
</dbReference>
<dbReference type="Gene3D" id="3.40.47.10">
    <property type="match status" value="3"/>
</dbReference>
<dbReference type="Proteomes" id="UP001223072">
    <property type="component" value="Unassembled WGS sequence"/>
</dbReference>
<dbReference type="PROSITE" id="PS52004">
    <property type="entry name" value="KS3_2"/>
    <property type="match status" value="3"/>
</dbReference>
<dbReference type="InterPro" id="IPR014031">
    <property type="entry name" value="Ketoacyl_synth_C"/>
</dbReference>
<keyword evidence="7" id="KW-0511">Multifunctional enzyme</keyword>
<keyword evidence="8" id="KW-0012">Acyltransferase</keyword>
<dbReference type="InterPro" id="IPR018201">
    <property type="entry name" value="Ketoacyl_synth_AS"/>
</dbReference>
<dbReference type="InterPro" id="IPR020806">
    <property type="entry name" value="PKS_PP-bd"/>
</dbReference>
<dbReference type="SUPFAM" id="SSF55048">
    <property type="entry name" value="Probable ACP-binding domain of malonyl-CoA ACP transacylase"/>
    <property type="match status" value="2"/>
</dbReference>
<dbReference type="InterPro" id="IPR020843">
    <property type="entry name" value="ER"/>
</dbReference>
<feature type="active site" description="Proton acceptor; for dehydratase activity" evidence="9">
    <location>
        <position position="968"/>
    </location>
</feature>
<dbReference type="CDD" id="cd05195">
    <property type="entry name" value="enoyl_red"/>
    <property type="match status" value="1"/>
</dbReference>
<dbReference type="InterPro" id="IPR013968">
    <property type="entry name" value="PKS_KR"/>
</dbReference>
<dbReference type="InterPro" id="IPR020807">
    <property type="entry name" value="PKS_DH"/>
</dbReference>
<organism evidence="13 14">
    <name type="scientific">Streptomyces turgidiscabies</name>
    <dbReference type="NCBI Taxonomy" id="85558"/>
    <lineage>
        <taxon>Bacteria</taxon>
        <taxon>Bacillati</taxon>
        <taxon>Actinomycetota</taxon>
        <taxon>Actinomycetes</taxon>
        <taxon>Kitasatosporales</taxon>
        <taxon>Streptomycetaceae</taxon>
        <taxon>Streptomyces</taxon>
    </lineage>
</organism>
<dbReference type="InterPro" id="IPR016035">
    <property type="entry name" value="Acyl_Trfase/lysoPLipase"/>
</dbReference>
<evidence type="ECO:0000256" key="2">
    <source>
        <dbReference type="ARBA" id="ARBA00004792"/>
    </source>
</evidence>
<dbReference type="InterPro" id="IPR016039">
    <property type="entry name" value="Thiolase-like"/>
</dbReference>
<dbReference type="SUPFAM" id="SSF52151">
    <property type="entry name" value="FabD/lysophospholipase-like"/>
    <property type="match status" value="3"/>
</dbReference>
<dbReference type="InterPro" id="IPR057326">
    <property type="entry name" value="KR_dom"/>
</dbReference>
<dbReference type="Pfam" id="PF21089">
    <property type="entry name" value="PKS_DH_N"/>
    <property type="match status" value="2"/>
</dbReference>
<dbReference type="InterPro" id="IPR032821">
    <property type="entry name" value="PKS_assoc"/>
</dbReference>
<feature type="region of interest" description="C-terminal hotdog fold" evidence="9">
    <location>
        <begin position="1074"/>
        <end position="1218"/>
    </location>
</feature>
<dbReference type="Pfam" id="PF22953">
    <property type="entry name" value="SpnB_Rossmann"/>
    <property type="match status" value="2"/>
</dbReference>
<dbReference type="PANTHER" id="PTHR43775:SF51">
    <property type="entry name" value="INACTIVE PHENOLPHTHIOCEROL SYNTHESIS POLYKETIDE SYNTHASE TYPE I PKS1-RELATED"/>
    <property type="match status" value="1"/>
</dbReference>
<dbReference type="SUPFAM" id="SSF53901">
    <property type="entry name" value="Thiolase-like"/>
    <property type="match status" value="3"/>
</dbReference>